<sequence length="107" mass="11885">MHLPSESDDDSARALLCHHSCPVCCSARACKVSGHGNGVHPLSFLLLEGRPPFFCSLCGVCFILFRFDGDSFPRWISILAIILQGCRTGSMAFQQEFFQDLFLLENT</sequence>
<evidence type="ECO:0000313" key="1">
    <source>
        <dbReference type="EMBL" id="GFR33943.1"/>
    </source>
</evidence>
<proteinExistence type="predicted"/>
<evidence type="ECO:0000313" key="2">
    <source>
        <dbReference type="Proteomes" id="UP000887116"/>
    </source>
</evidence>
<dbReference type="Proteomes" id="UP000887116">
    <property type="component" value="Unassembled WGS sequence"/>
</dbReference>
<organism evidence="1 2">
    <name type="scientific">Trichonephila clavata</name>
    <name type="common">Joro spider</name>
    <name type="synonym">Nephila clavata</name>
    <dbReference type="NCBI Taxonomy" id="2740835"/>
    <lineage>
        <taxon>Eukaryota</taxon>
        <taxon>Metazoa</taxon>
        <taxon>Ecdysozoa</taxon>
        <taxon>Arthropoda</taxon>
        <taxon>Chelicerata</taxon>
        <taxon>Arachnida</taxon>
        <taxon>Araneae</taxon>
        <taxon>Araneomorphae</taxon>
        <taxon>Entelegynae</taxon>
        <taxon>Araneoidea</taxon>
        <taxon>Nephilidae</taxon>
        <taxon>Trichonephila</taxon>
    </lineage>
</organism>
<keyword evidence="2" id="KW-1185">Reference proteome</keyword>
<accession>A0A8X6I2A1</accession>
<gene>
    <name evidence="1" type="ORF">TNCT_597841</name>
</gene>
<dbReference type="AlphaFoldDB" id="A0A8X6I2A1"/>
<name>A0A8X6I2A1_TRICU</name>
<protein>
    <submittedName>
        <fullName evidence="1">Uncharacterized protein</fullName>
    </submittedName>
</protein>
<dbReference type="EMBL" id="BMAO01009890">
    <property type="protein sequence ID" value="GFR33943.1"/>
    <property type="molecule type" value="Genomic_DNA"/>
</dbReference>
<reference evidence="1" key="1">
    <citation type="submission" date="2020-07" db="EMBL/GenBank/DDBJ databases">
        <title>Multicomponent nature underlies the extraordinary mechanical properties of spider dragline silk.</title>
        <authorList>
            <person name="Kono N."/>
            <person name="Nakamura H."/>
            <person name="Mori M."/>
            <person name="Yoshida Y."/>
            <person name="Ohtoshi R."/>
            <person name="Malay A.D."/>
            <person name="Moran D.A.P."/>
            <person name="Tomita M."/>
            <person name="Numata K."/>
            <person name="Arakawa K."/>
        </authorList>
    </citation>
    <scope>NUCLEOTIDE SEQUENCE</scope>
</reference>
<comment type="caution">
    <text evidence="1">The sequence shown here is derived from an EMBL/GenBank/DDBJ whole genome shotgun (WGS) entry which is preliminary data.</text>
</comment>